<dbReference type="EMBL" id="JBHMBE010000006">
    <property type="protein sequence ID" value="MFB9647116.1"/>
    <property type="molecule type" value="Genomic_DNA"/>
</dbReference>
<feature type="domain" description="Glycosyltransferase subfamily 4-like N-terminal" evidence="3">
    <location>
        <begin position="30"/>
        <end position="203"/>
    </location>
</feature>
<dbReference type="Pfam" id="PF13692">
    <property type="entry name" value="Glyco_trans_1_4"/>
    <property type="match status" value="1"/>
</dbReference>
<organism evidence="4 5">
    <name type="scientific">Microbacterium terregens</name>
    <dbReference type="NCBI Taxonomy" id="69363"/>
    <lineage>
        <taxon>Bacteria</taxon>
        <taxon>Bacillati</taxon>
        <taxon>Actinomycetota</taxon>
        <taxon>Actinomycetes</taxon>
        <taxon>Micrococcales</taxon>
        <taxon>Microbacteriaceae</taxon>
        <taxon>Microbacterium</taxon>
    </lineage>
</organism>
<accession>A0ABV5T646</accession>
<dbReference type="SUPFAM" id="SSF53756">
    <property type="entry name" value="UDP-Glycosyltransferase/glycogen phosphorylase"/>
    <property type="match status" value="1"/>
</dbReference>
<sequence length="477" mass="53309">MFQNTRGGSSTRRPHVLIIVQNLPVPLDRRVWLECQALVSRGYRVSVICPKGPGDAAREHLDGVDIYKYAPAPEAEGLGGFAWEFAYSWVRTAWLSLRVRRAGRFDVIQACNPPDTYWLLALLWRVAGVRFVFDHHDLNPELFRSRFGEPRGRLKKLEYRALLWLERRSFRAADHIISTNESYKAIAVRRGGRDASEVTVVRSGPDTQQMRPIYPENPRAADGINLVYVGIMGPQDGVDQALHVVDELVHRRGRHNVTATLLGFGDCLEDLKAEARALRLHDHVTFTGRVDRVQMAEYLSRGDIGLCPDLKTPLNDVSTMNKTMEYMAYALPSVAFDLVETQVSGADTVLYAPSGDVAAFADQVERLIDDRDLRVHLGRAARLRATQLMDWRPQAEAYVGVYDTITGHHLDAPAVPETFEDPIFDAQGRRFVELEDAAAFDAYLLARDAERAAPVQPVAPVPATARVSALARAEGAF</sequence>
<reference evidence="4 5" key="1">
    <citation type="submission" date="2024-09" db="EMBL/GenBank/DDBJ databases">
        <authorList>
            <person name="Sun Q."/>
            <person name="Mori K."/>
        </authorList>
    </citation>
    <scope>NUCLEOTIDE SEQUENCE [LARGE SCALE GENOMIC DNA]</scope>
    <source>
        <strain evidence="4 5">JCM 1342</strain>
    </source>
</reference>
<dbReference type="Pfam" id="PF13579">
    <property type="entry name" value="Glyco_trans_4_4"/>
    <property type="match status" value="1"/>
</dbReference>
<evidence type="ECO:0000259" key="3">
    <source>
        <dbReference type="Pfam" id="PF13579"/>
    </source>
</evidence>
<keyword evidence="1" id="KW-0328">Glycosyltransferase</keyword>
<dbReference type="RefSeq" id="WP_344711903.1">
    <property type="nucleotide sequence ID" value="NZ_BAAAWH010000001.1"/>
</dbReference>
<dbReference type="Proteomes" id="UP001589611">
    <property type="component" value="Unassembled WGS sequence"/>
</dbReference>
<evidence type="ECO:0000256" key="1">
    <source>
        <dbReference type="ARBA" id="ARBA00022676"/>
    </source>
</evidence>
<gene>
    <name evidence="4" type="ORF">ACFFPJ_15065</name>
</gene>
<keyword evidence="2" id="KW-0808">Transferase</keyword>
<evidence type="ECO:0000256" key="2">
    <source>
        <dbReference type="ARBA" id="ARBA00022679"/>
    </source>
</evidence>
<dbReference type="InterPro" id="IPR028098">
    <property type="entry name" value="Glyco_trans_4-like_N"/>
</dbReference>
<keyword evidence="5" id="KW-1185">Reference proteome</keyword>
<dbReference type="PANTHER" id="PTHR12526">
    <property type="entry name" value="GLYCOSYLTRANSFERASE"/>
    <property type="match status" value="1"/>
</dbReference>
<protein>
    <submittedName>
        <fullName evidence="4">Glycosyltransferase family 4 protein</fullName>
    </submittedName>
</protein>
<name>A0ABV5T646_9MICO</name>
<dbReference type="CDD" id="cd03794">
    <property type="entry name" value="GT4_WbuB-like"/>
    <property type="match status" value="1"/>
</dbReference>
<evidence type="ECO:0000313" key="5">
    <source>
        <dbReference type="Proteomes" id="UP001589611"/>
    </source>
</evidence>
<proteinExistence type="predicted"/>
<dbReference type="PANTHER" id="PTHR12526:SF624">
    <property type="entry name" value="BLR6297 PROTEIN"/>
    <property type="match status" value="1"/>
</dbReference>
<evidence type="ECO:0000313" key="4">
    <source>
        <dbReference type="EMBL" id="MFB9647116.1"/>
    </source>
</evidence>
<comment type="caution">
    <text evidence="4">The sequence shown here is derived from an EMBL/GenBank/DDBJ whole genome shotgun (WGS) entry which is preliminary data.</text>
</comment>
<dbReference type="Gene3D" id="3.40.50.2000">
    <property type="entry name" value="Glycogen Phosphorylase B"/>
    <property type="match status" value="2"/>
</dbReference>